<feature type="region of interest" description="Disordered" evidence="1">
    <location>
        <begin position="1"/>
        <end position="88"/>
    </location>
</feature>
<comment type="caution">
    <text evidence="2">The sequence shown here is derived from an EMBL/GenBank/DDBJ whole genome shotgun (WGS) entry which is preliminary data.</text>
</comment>
<proteinExistence type="predicted"/>
<protein>
    <submittedName>
        <fullName evidence="2">Uncharacterized protein</fullName>
    </submittedName>
</protein>
<evidence type="ECO:0000256" key="1">
    <source>
        <dbReference type="SAM" id="MobiDB-lite"/>
    </source>
</evidence>
<reference evidence="2" key="2">
    <citation type="submission" date="2020-11" db="EMBL/GenBank/DDBJ databases">
        <authorList>
            <person name="McCartney M.A."/>
            <person name="Auch B."/>
            <person name="Kono T."/>
            <person name="Mallez S."/>
            <person name="Becker A."/>
            <person name="Gohl D.M."/>
            <person name="Silverstein K.A.T."/>
            <person name="Koren S."/>
            <person name="Bechman K.B."/>
            <person name="Herman A."/>
            <person name="Abrahante J.E."/>
            <person name="Garbe J."/>
        </authorList>
    </citation>
    <scope>NUCLEOTIDE SEQUENCE</scope>
    <source>
        <strain evidence="2">Duluth1</strain>
        <tissue evidence="2">Whole animal</tissue>
    </source>
</reference>
<accession>A0A9D4MQ00</accession>
<gene>
    <name evidence="2" type="ORF">DPMN_005298</name>
</gene>
<sequence>MSTTDVKDNDDDEQFSTSRESVDTVHELSNAGEDTRRTVEHSNSDDTSDGQVGRYVIPARRNQRVSNSLRPKRNRRPPKWMTTGDWKT</sequence>
<keyword evidence="3" id="KW-1185">Reference proteome</keyword>
<name>A0A9D4MQ00_DREPO</name>
<evidence type="ECO:0000313" key="3">
    <source>
        <dbReference type="Proteomes" id="UP000828390"/>
    </source>
</evidence>
<evidence type="ECO:0000313" key="2">
    <source>
        <dbReference type="EMBL" id="KAH3881373.1"/>
    </source>
</evidence>
<dbReference type="Proteomes" id="UP000828390">
    <property type="component" value="Unassembled WGS sequence"/>
</dbReference>
<reference evidence="2" key="1">
    <citation type="journal article" date="2019" name="bioRxiv">
        <title>The Genome of the Zebra Mussel, Dreissena polymorpha: A Resource for Invasive Species Research.</title>
        <authorList>
            <person name="McCartney M.A."/>
            <person name="Auch B."/>
            <person name="Kono T."/>
            <person name="Mallez S."/>
            <person name="Zhang Y."/>
            <person name="Obille A."/>
            <person name="Becker A."/>
            <person name="Abrahante J.E."/>
            <person name="Garbe J."/>
            <person name="Badalamenti J.P."/>
            <person name="Herman A."/>
            <person name="Mangelson H."/>
            <person name="Liachko I."/>
            <person name="Sullivan S."/>
            <person name="Sone E.D."/>
            <person name="Koren S."/>
            <person name="Silverstein K.A.T."/>
            <person name="Beckman K.B."/>
            <person name="Gohl D.M."/>
        </authorList>
    </citation>
    <scope>NUCLEOTIDE SEQUENCE</scope>
    <source>
        <strain evidence="2">Duluth1</strain>
        <tissue evidence="2">Whole animal</tissue>
    </source>
</reference>
<feature type="compositionally biased region" description="Basic and acidic residues" evidence="1">
    <location>
        <begin position="33"/>
        <end position="44"/>
    </location>
</feature>
<organism evidence="2 3">
    <name type="scientific">Dreissena polymorpha</name>
    <name type="common">Zebra mussel</name>
    <name type="synonym">Mytilus polymorpha</name>
    <dbReference type="NCBI Taxonomy" id="45954"/>
    <lineage>
        <taxon>Eukaryota</taxon>
        <taxon>Metazoa</taxon>
        <taxon>Spiralia</taxon>
        <taxon>Lophotrochozoa</taxon>
        <taxon>Mollusca</taxon>
        <taxon>Bivalvia</taxon>
        <taxon>Autobranchia</taxon>
        <taxon>Heteroconchia</taxon>
        <taxon>Euheterodonta</taxon>
        <taxon>Imparidentia</taxon>
        <taxon>Neoheterodontei</taxon>
        <taxon>Myida</taxon>
        <taxon>Dreissenoidea</taxon>
        <taxon>Dreissenidae</taxon>
        <taxon>Dreissena</taxon>
    </lineage>
</organism>
<dbReference type="AlphaFoldDB" id="A0A9D4MQ00"/>
<dbReference type="EMBL" id="JAIWYP010000001">
    <property type="protein sequence ID" value="KAH3881373.1"/>
    <property type="molecule type" value="Genomic_DNA"/>
</dbReference>